<feature type="chain" id="PRO_5022715826" description="Expansin-like EG45 domain-containing protein" evidence="2">
    <location>
        <begin position="27"/>
        <end position="199"/>
    </location>
</feature>
<dbReference type="EMBL" id="CM017612">
    <property type="protein sequence ID" value="TYI37103.1"/>
    <property type="molecule type" value="Genomic_DNA"/>
</dbReference>
<evidence type="ECO:0000256" key="1">
    <source>
        <dbReference type="SAM" id="Phobius"/>
    </source>
</evidence>
<evidence type="ECO:0000256" key="2">
    <source>
        <dbReference type="SAM" id="SignalP"/>
    </source>
</evidence>
<accession>A0A5D2R9S3</accession>
<proteinExistence type="predicted"/>
<feature type="transmembrane region" description="Helical" evidence="1">
    <location>
        <begin position="164"/>
        <end position="185"/>
    </location>
</feature>
<dbReference type="InterPro" id="IPR007112">
    <property type="entry name" value="Expansin/allergen_DPBB_dom"/>
</dbReference>
<gene>
    <name evidence="4" type="ORF">ES332_A03G188300v1</name>
</gene>
<feature type="domain" description="Expansin-like EG45" evidence="3">
    <location>
        <begin position="57"/>
        <end position="148"/>
    </location>
</feature>
<keyword evidence="1" id="KW-0812">Transmembrane</keyword>
<evidence type="ECO:0000259" key="3">
    <source>
        <dbReference type="PROSITE" id="PS50842"/>
    </source>
</evidence>
<organism evidence="4 5">
    <name type="scientific">Gossypium tomentosum</name>
    <name type="common">Hawaiian cotton</name>
    <name type="synonym">Gossypium sandvicense</name>
    <dbReference type="NCBI Taxonomy" id="34277"/>
    <lineage>
        <taxon>Eukaryota</taxon>
        <taxon>Viridiplantae</taxon>
        <taxon>Streptophyta</taxon>
        <taxon>Embryophyta</taxon>
        <taxon>Tracheophyta</taxon>
        <taxon>Spermatophyta</taxon>
        <taxon>Magnoliopsida</taxon>
        <taxon>eudicotyledons</taxon>
        <taxon>Gunneridae</taxon>
        <taxon>Pentapetalae</taxon>
        <taxon>rosids</taxon>
        <taxon>malvids</taxon>
        <taxon>Malvales</taxon>
        <taxon>Malvaceae</taxon>
        <taxon>Malvoideae</taxon>
        <taxon>Gossypium</taxon>
    </lineage>
</organism>
<dbReference type="SMART" id="SM00837">
    <property type="entry name" value="DPBB_1"/>
    <property type="match status" value="1"/>
</dbReference>
<dbReference type="Pfam" id="PF03330">
    <property type="entry name" value="DPBB_1"/>
    <property type="match status" value="1"/>
</dbReference>
<dbReference type="InterPro" id="IPR009009">
    <property type="entry name" value="RlpA-like_DPBB"/>
</dbReference>
<dbReference type="PROSITE" id="PS50842">
    <property type="entry name" value="EXPANSIN_EG45"/>
    <property type="match status" value="1"/>
</dbReference>
<dbReference type="GO" id="GO:0006949">
    <property type="term" value="P:syncytium formation"/>
    <property type="evidence" value="ECO:0007669"/>
    <property type="project" value="TreeGrafter"/>
</dbReference>
<dbReference type="InterPro" id="IPR007118">
    <property type="entry name" value="Expan_Lol_pI"/>
</dbReference>
<sequence length="199" mass="21615">MLRRCGFTEFVTLCCLLLLECLKVAGNVPFAQEVSDLHWHRAVATWYGSPEGDGSDGGACGYGSLVDVKPFRARVGAVSSMLFKKGEGCGACYKVRCLDKSICSRRAVTIIITDESPGNYGANIGRPHFDLSGAAFGHMAVHGRSTSGTEANSLSCTEGPHVNIAGRILHSMLIVAQMIIGYLFWWNMRMEMEISDQCI</sequence>
<name>A0A5D2R9S3_GOSTO</name>
<dbReference type="GO" id="GO:0005576">
    <property type="term" value="C:extracellular region"/>
    <property type="evidence" value="ECO:0007669"/>
    <property type="project" value="InterPro"/>
</dbReference>
<evidence type="ECO:0000313" key="5">
    <source>
        <dbReference type="Proteomes" id="UP000322667"/>
    </source>
</evidence>
<dbReference type="PANTHER" id="PTHR31692">
    <property type="entry name" value="EXPANSIN-B3"/>
    <property type="match status" value="1"/>
</dbReference>
<reference evidence="4 5" key="1">
    <citation type="submission" date="2019-07" db="EMBL/GenBank/DDBJ databases">
        <title>WGS assembly of Gossypium tomentosum.</title>
        <authorList>
            <person name="Chen Z.J."/>
            <person name="Sreedasyam A."/>
            <person name="Ando A."/>
            <person name="Song Q."/>
            <person name="De L."/>
            <person name="Hulse-Kemp A."/>
            <person name="Ding M."/>
            <person name="Ye W."/>
            <person name="Kirkbride R."/>
            <person name="Jenkins J."/>
            <person name="Plott C."/>
            <person name="Lovell J."/>
            <person name="Lin Y.-M."/>
            <person name="Vaughn R."/>
            <person name="Liu B."/>
            <person name="Li W."/>
            <person name="Simpson S."/>
            <person name="Scheffler B."/>
            <person name="Saski C."/>
            <person name="Grover C."/>
            <person name="Hu G."/>
            <person name="Conover J."/>
            <person name="Carlson J."/>
            <person name="Shu S."/>
            <person name="Boston L."/>
            <person name="Williams M."/>
            <person name="Peterson D."/>
            <person name="Mcgee K."/>
            <person name="Jones D."/>
            <person name="Wendel J."/>
            <person name="Stelly D."/>
            <person name="Grimwood J."/>
            <person name="Schmutz J."/>
        </authorList>
    </citation>
    <scope>NUCLEOTIDE SEQUENCE [LARGE SCALE GENOMIC DNA]</scope>
    <source>
        <strain evidence="4">7179.01</strain>
    </source>
</reference>
<feature type="signal peptide" evidence="2">
    <location>
        <begin position="1"/>
        <end position="26"/>
    </location>
</feature>
<dbReference type="SUPFAM" id="SSF50685">
    <property type="entry name" value="Barwin-like endoglucanases"/>
    <property type="match status" value="1"/>
</dbReference>
<dbReference type="Proteomes" id="UP000322667">
    <property type="component" value="Chromosome A03"/>
</dbReference>
<keyword evidence="1" id="KW-0472">Membrane</keyword>
<dbReference type="AlphaFoldDB" id="A0A5D2R9S3"/>
<keyword evidence="2" id="KW-0732">Signal</keyword>
<dbReference type="InterPro" id="IPR036908">
    <property type="entry name" value="RlpA-like_sf"/>
</dbReference>
<evidence type="ECO:0000313" key="4">
    <source>
        <dbReference type="EMBL" id="TYI37103.1"/>
    </source>
</evidence>
<dbReference type="PANTHER" id="PTHR31692:SF5">
    <property type="entry name" value="EXPANSIN-B3"/>
    <property type="match status" value="1"/>
</dbReference>
<dbReference type="GO" id="GO:0009506">
    <property type="term" value="C:plasmodesma"/>
    <property type="evidence" value="ECO:0007669"/>
    <property type="project" value="TreeGrafter"/>
</dbReference>
<dbReference type="PRINTS" id="PR01225">
    <property type="entry name" value="EXPANSNFAMLY"/>
</dbReference>
<keyword evidence="1" id="KW-1133">Transmembrane helix</keyword>
<keyword evidence="5" id="KW-1185">Reference proteome</keyword>
<protein>
    <recommendedName>
        <fullName evidence="3">Expansin-like EG45 domain-containing protein</fullName>
    </recommendedName>
</protein>
<dbReference type="Gene3D" id="2.40.40.10">
    <property type="entry name" value="RlpA-like domain"/>
    <property type="match status" value="1"/>
</dbReference>